<accession>A0A0D3JS57</accession>
<dbReference type="GO" id="GO:0006139">
    <property type="term" value="P:nucleobase-containing compound metabolic process"/>
    <property type="evidence" value="ECO:0007669"/>
    <property type="project" value="InterPro"/>
</dbReference>
<dbReference type="PaxDb" id="2903-EOD26342"/>
<evidence type="ECO:0000256" key="1">
    <source>
        <dbReference type="SAM" id="MobiDB-lite"/>
    </source>
</evidence>
<dbReference type="KEGG" id="ehx:EMIHUDRAFT_205337"/>
<dbReference type="GO" id="GO:0008408">
    <property type="term" value="F:3'-5' exonuclease activity"/>
    <property type="evidence" value="ECO:0007669"/>
    <property type="project" value="InterPro"/>
</dbReference>
<name>A0A0D3JS57_EMIH1</name>
<proteinExistence type="predicted"/>
<dbReference type="PANTHER" id="PTHR47765:SF2">
    <property type="entry name" value="EXONUCLEASE MUT-7 HOMOLOG"/>
    <property type="match status" value="1"/>
</dbReference>
<reference evidence="3" key="2">
    <citation type="submission" date="2024-10" db="UniProtKB">
        <authorList>
            <consortium name="EnsemblProtists"/>
        </authorList>
    </citation>
    <scope>IDENTIFICATION</scope>
</reference>
<feature type="region of interest" description="Disordered" evidence="1">
    <location>
        <begin position="364"/>
        <end position="383"/>
    </location>
</feature>
<dbReference type="Proteomes" id="UP000013827">
    <property type="component" value="Unassembled WGS sequence"/>
</dbReference>
<keyword evidence="4" id="KW-1185">Reference proteome</keyword>
<dbReference type="GeneID" id="17271887"/>
<dbReference type="InterPro" id="IPR052408">
    <property type="entry name" value="Exonuclease_MUT-7-like"/>
</dbReference>
<dbReference type="PANTHER" id="PTHR47765">
    <property type="entry name" value="3'-5' EXONUCLEASE DOMAIN-CONTAINING PROTEIN"/>
    <property type="match status" value="1"/>
</dbReference>
<dbReference type="Pfam" id="PF01612">
    <property type="entry name" value="DNA_pol_A_exo1"/>
    <property type="match status" value="1"/>
</dbReference>
<evidence type="ECO:0000313" key="3">
    <source>
        <dbReference type="EnsemblProtists" id="EOD26342"/>
    </source>
</evidence>
<organism evidence="3 4">
    <name type="scientific">Emiliania huxleyi (strain CCMP1516)</name>
    <dbReference type="NCBI Taxonomy" id="280463"/>
    <lineage>
        <taxon>Eukaryota</taxon>
        <taxon>Haptista</taxon>
        <taxon>Haptophyta</taxon>
        <taxon>Prymnesiophyceae</taxon>
        <taxon>Isochrysidales</taxon>
        <taxon>Noelaerhabdaceae</taxon>
        <taxon>Emiliania</taxon>
    </lineage>
</organism>
<dbReference type="AlphaFoldDB" id="A0A0D3JS57"/>
<dbReference type="RefSeq" id="XP_005778771.1">
    <property type="nucleotide sequence ID" value="XM_005778714.1"/>
</dbReference>
<feature type="domain" description="3'-5' exonuclease" evidence="2">
    <location>
        <begin position="350"/>
        <end position="532"/>
    </location>
</feature>
<dbReference type="OMA" id="ERRWGNQ"/>
<reference evidence="4" key="1">
    <citation type="journal article" date="2013" name="Nature">
        <title>Pan genome of the phytoplankton Emiliania underpins its global distribution.</title>
        <authorList>
            <person name="Read B.A."/>
            <person name="Kegel J."/>
            <person name="Klute M.J."/>
            <person name="Kuo A."/>
            <person name="Lefebvre S.C."/>
            <person name="Maumus F."/>
            <person name="Mayer C."/>
            <person name="Miller J."/>
            <person name="Monier A."/>
            <person name="Salamov A."/>
            <person name="Young J."/>
            <person name="Aguilar M."/>
            <person name="Claverie J.M."/>
            <person name="Frickenhaus S."/>
            <person name="Gonzalez K."/>
            <person name="Herman E.K."/>
            <person name="Lin Y.C."/>
            <person name="Napier J."/>
            <person name="Ogata H."/>
            <person name="Sarno A.F."/>
            <person name="Shmutz J."/>
            <person name="Schroeder D."/>
            <person name="de Vargas C."/>
            <person name="Verret F."/>
            <person name="von Dassow P."/>
            <person name="Valentin K."/>
            <person name="Van de Peer Y."/>
            <person name="Wheeler G."/>
            <person name="Dacks J.B."/>
            <person name="Delwiche C.F."/>
            <person name="Dyhrman S.T."/>
            <person name="Glockner G."/>
            <person name="John U."/>
            <person name="Richards T."/>
            <person name="Worden A.Z."/>
            <person name="Zhang X."/>
            <person name="Grigoriev I.V."/>
            <person name="Allen A.E."/>
            <person name="Bidle K."/>
            <person name="Borodovsky M."/>
            <person name="Bowler C."/>
            <person name="Brownlee C."/>
            <person name="Cock J.M."/>
            <person name="Elias M."/>
            <person name="Gladyshev V.N."/>
            <person name="Groth M."/>
            <person name="Guda C."/>
            <person name="Hadaegh A."/>
            <person name="Iglesias-Rodriguez M.D."/>
            <person name="Jenkins J."/>
            <person name="Jones B.M."/>
            <person name="Lawson T."/>
            <person name="Leese F."/>
            <person name="Lindquist E."/>
            <person name="Lobanov A."/>
            <person name="Lomsadze A."/>
            <person name="Malik S.B."/>
            <person name="Marsh M.E."/>
            <person name="Mackinder L."/>
            <person name="Mock T."/>
            <person name="Mueller-Roeber B."/>
            <person name="Pagarete A."/>
            <person name="Parker M."/>
            <person name="Probert I."/>
            <person name="Quesneville H."/>
            <person name="Raines C."/>
            <person name="Rensing S.A."/>
            <person name="Riano-Pachon D.M."/>
            <person name="Richier S."/>
            <person name="Rokitta S."/>
            <person name="Shiraiwa Y."/>
            <person name="Soanes D.M."/>
            <person name="van der Giezen M."/>
            <person name="Wahlund T.M."/>
            <person name="Williams B."/>
            <person name="Wilson W."/>
            <person name="Wolfe G."/>
            <person name="Wurch L.L."/>
        </authorList>
    </citation>
    <scope>NUCLEOTIDE SEQUENCE</scope>
</reference>
<dbReference type="InterPro" id="IPR012337">
    <property type="entry name" value="RNaseH-like_sf"/>
</dbReference>
<evidence type="ECO:0000313" key="4">
    <source>
        <dbReference type="Proteomes" id="UP000013827"/>
    </source>
</evidence>
<dbReference type="SMART" id="SM00474">
    <property type="entry name" value="35EXOc"/>
    <property type="match status" value="1"/>
</dbReference>
<dbReference type="SUPFAM" id="SSF53098">
    <property type="entry name" value="Ribonuclease H-like"/>
    <property type="match status" value="1"/>
</dbReference>
<evidence type="ECO:0000259" key="2">
    <source>
        <dbReference type="SMART" id="SM00474"/>
    </source>
</evidence>
<dbReference type="Gene3D" id="3.30.420.10">
    <property type="entry name" value="Ribonuclease H-like superfamily/Ribonuclease H"/>
    <property type="match status" value="1"/>
</dbReference>
<dbReference type="HOGENOM" id="CLU_506647_0_0_1"/>
<dbReference type="InterPro" id="IPR002562">
    <property type="entry name" value="3'-5'_exonuclease_dom"/>
</dbReference>
<dbReference type="EnsemblProtists" id="EOD26342">
    <property type="protein sequence ID" value="EOD26342"/>
    <property type="gene ID" value="EMIHUDRAFT_205337"/>
</dbReference>
<sequence length="538" mass="57293">MLQAHGADAATWTVMGDDCISMGRSKGLPEDLLHELARNQAASTRRRDFRGDERAVRAQEEHAKHCSCCQRRRSEAGAGDEPPALEDAVVELAVALGAAAADSDEALSAALLSATGLDTPILRHAIEFSLRIAEQLLRAARDEALGRCLGKGAKGRARRPVRMVAGAVLAAVKSEGVVEALVLSGQSIGSLRLWATLTRTGNGWHAAVGEVKARQKRYGGPRVAAWARALRWAATVGFEGWRPAACSLLDEAAACASLAHLLDALSTRGAEVVPPALAELLTDRYGEWPCAPRAAPSLAAAAAPAIAPPPPLDIESLPAATLEQAGTLPRGEQLSMARLCDMEPLFVDEPNSIRALHGSLAAMAREERRRGSPPLRIGVDTEPSRRPPRLAVVQLAVHGRGAWVIDALGHPARRAVGELLRWALNGDPADDDAVAVLGFAFQGDLSVLRPICGSDLHARALVDLQQLARQGREDSQPSLRRVCARTLGKALDKAEQCSDWARRPLLPAQIRYAALDAAVLLDIHDALLKRGEARQVDG</sequence>
<dbReference type="InterPro" id="IPR036397">
    <property type="entry name" value="RNaseH_sf"/>
</dbReference>
<dbReference type="eggNOG" id="KOG2207">
    <property type="taxonomic scope" value="Eukaryota"/>
</dbReference>
<protein>
    <recommendedName>
        <fullName evidence="2">3'-5' exonuclease domain-containing protein</fullName>
    </recommendedName>
</protein>
<dbReference type="GO" id="GO:0003676">
    <property type="term" value="F:nucleic acid binding"/>
    <property type="evidence" value="ECO:0007669"/>
    <property type="project" value="InterPro"/>
</dbReference>